<dbReference type="Gene3D" id="3.40.50.2000">
    <property type="entry name" value="Glycogen Phosphorylase B"/>
    <property type="match status" value="1"/>
</dbReference>
<protein>
    <recommendedName>
        <fullName evidence="3">Spore coat protein</fullName>
    </recommendedName>
</protein>
<gene>
    <name evidence="1" type="ORF">GCM10009754_22330</name>
</gene>
<dbReference type="Gene3D" id="3.40.50.11190">
    <property type="match status" value="1"/>
</dbReference>
<dbReference type="RefSeq" id="WP_344416426.1">
    <property type="nucleotide sequence ID" value="NZ_BAAANN010000007.1"/>
</dbReference>
<accession>A0ABN2QI36</accession>
<evidence type="ECO:0000313" key="1">
    <source>
        <dbReference type="EMBL" id="GAA1952764.1"/>
    </source>
</evidence>
<sequence length="325" mass="33570">MTRLLLRADSSATIGAGHIARVVAFAEEAVGRGWTVEFSGHTENAGWLASRLDELGVRRLPPVELGSAARAFDAVLVDHYGIGEVRAEVRAAGAVLVSMEDGTFGRRAADVVVDCGFAPAPRPDDGSSIVLRGPEYAPVRGVVRAAREKRAARETENAPVRVLVVLGGGGVWVDAVESLFAALRDTGLPFSAEALVRGEPSVPEARPGQEFRLSPPGTNLPELLAGTDLALSAAGVTLLELCCVGVPTALVQLVDNQATGYRAALDLGLAAGIGTVDHLDAHEVLTGLLGSAARRAGLASAASAVIDGRGAARVLDAVRSRTDAR</sequence>
<name>A0ABN2QI36_9PSEU</name>
<keyword evidence="2" id="KW-1185">Reference proteome</keyword>
<evidence type="ECO:0000313" key="2">
    <source>
        <dbReference type="Proteomes" id="UP001501116"/>
    </source>
</evidence>
<reference evidence="1 2" key="1">
    <citation type="journal article" date="2019" name="Int. J. Syst. Evol. Microbiol.">
        <title>The Global Catalogue of Microorganisms (GCM) 10K type strain sequencing project: providing services to taxonomists for standard genome sequencing and annotation.</title>
        <authorList>
            <consortium name="The Broad Institute Genomics Platform"/>
            <consortium name="The Broad Institute Genome Sequencing Center for Infectious Disease"/>
            <person name="Wu L."/>
            <person name="Ma J."/>
        </authorList>
    </citation>
    <scope>NUCLEOTIDE SEQUENCE [LARGE SCALE GENOMIC DNA]</scope>
    <source>
        <strain evidence="1 2">JCM 14545</strain>
    </source>
</reference>
<dbReference type="Proteomes" id="UP001501116">
    <property type="component" value="Unassembled WGS sequence"/>
</dbReference>
<dbReference type="SUPFAM" id="SSF53756">
    <property type="entry name" value="UDP-Glycosyltransferase/glycogen phosphorylase"/>
    <property type="match status" value="1"/>
</dbReference>
<evidence type="ECO:0008006" key="3">
    <source>
        <dbReference type="Google" id="ProtNLM"/>
    </source>
</evidence>
<proteinExistence type="predicted"/>
<organism evidence="1 2">
    <name type="scientific">Amycolatopsis minnesotensis</name>
    <dbReference type="NCBI Taxonomy" id="337894"/>
    <lineage>
        <taxon>Bacteria</taxon>
        <taxon>Bacillati</taxon>
        <taxon>Actinomycetota</taxon>
        <taxon>Actinomycetes</taxon>
        <taxon>Pseudonocardiales</taxon>
        <taxon>Pseudonocardiaceae</taxon>
        <taxon>Amycolatopsis</taxon>
    </lineage>
</organism>
<dbReference type="EMBL" id="BAAANN010000007">
    <property type="protein sequence ID" value="GAA1952764.1"/>
    <property type="molecule type" value="Genomic_DNA"/>
</dbReference>
<comment type="caution">
    <text evidence="1">The sequence shown here is derived from an EMBL/GenBank/DDBJ whole genome shotgun (WGS) entry which is preliminary data.</text>
</comment>